<feature type="compositionally biased region" description="Basic and acidic residues" evidence="1">
    <location>
        <begin position="579"/>
        <end position="596"/>
    </location>
</feature>
<feature type="region of interest" description="Disordered" evidence="1">
    <location>
        <begin position="579"/>
        <end position="598"/>
    </location>
</feature>
<feature type="region of interest" description="Disordered" evidence="1">
    <location>
        <begin position="250"/>
        <end position="272"/>
    </location>
</feature>
<dbReference type="AlphaFoldDB" id="A0A813BLZ6"/>
<gene>
    <name evidence="2" type="ORF">SNEC2469_LOCUS30633</name>
</gene>
<feature type="region of interest" description="Disordered" evidence="1">
    <location>
        <begin position="788"/>
        <end position="811"/>
    </location>
</feature>
<protein>
    <submittedName>
        <fullName evidence="2">Uncharacterized protein</fullName>
    </submittedName>
</protein>
<dbReference type="Proteomes" id="UP000601435">
    <property type="component" value="Unassembled WGS sequence"/>
</dbReference>
<proteinExistence type="predicted"/>
<reference evidence="2" key="1">
    <citation type="submission" date="2021-02" db="EMBL/GenBank/DDBJ databases">
        <authorList>
            <person name="Dougan E. K."/>
            <person name="Rhodes N."/>
            <person name="Thang M."/>
            <person name="Chan C."/>
        </authorList>
    </citation>
    <scope>NUCLEOTIDE SEQUENCE</scope>
</reference>
<keyword evidence="3" id="KW-1185">Reference proteome</keyword>
<dbReference type="EMBL" id="CAJNJA010071997">
    <property type="protein sequence ID" value="CAE7905563.1"/>
    <property type="molecule type" value="Genomic_DNA"/>
</dbReference>
<name>A0A813BLZ6_9DINO</name>
<comment type="caution">
    <text evidence="2">The sequence shown here is derived from an EMBL/GenBank/DDBJ whole genome shotgun (WGS) entry which is preliminary data.</text>
</comment>
<organism evidence="2 3">
    <name type="scientific">Symbiodinium necroappetens</name>
    <dbReference type="NCBI Taxonomy" id="1628268"/>
    <lineage>
        <taxon>Eukaryota</taxon>
        <taxon>Sar</taxon>
        <taxon>Alveolata</taxon>
        <taxon>Dinophyceae</taxon>
        <taxon>Suessiales</taxon>
        <taxon>Symbiodiniaceae</taxon>
        <taxon>Symbiodinium</taxon>
    </lineage>
</organism>
<accession>A0A813BLZ6</accession>
<evidence type="ECO:0000256" key="1">
    <source>
        <dbReference type="SAM" id="MobiDB-lite"/>
    </source>
</evidence>
<evidence type="ECO:0000313" key="2">
    <source>
        <dbReference type="EMBL" id="CAE7905563.1"/>
    </source>
</evidence>
<dbReference type="OrthoDB" id="17620at2759"/>
<sequence length="977" mass="108279">MICVAFRLQWPRALARSLPTVERLSTFKLLIGGGPSADSATFVQRYDYRICRTARAYNIPAEGGRKNGEVRLAIQCEVWIPECAHKVREQQKKWEELKLQQQKKQEELEASARAAISELQNMVSTAEASAEGAHYTAAPFAGDHEMEVLEVLKLCKKVERTGKSAMAACQACVDTLGSKKASIEEAENIRVETSAAISALQPRIQAATRLVTDALNRAKENRDRIAKRIATAKRTEKKTALFSKYDQSTVPGSLRKRTMPPQRLPRGILPDGIDVPEGTDIMQFCRDLAESGAEFAEQFDRSHPKFHNGNPTAVPLGGARIPDSLAASMAQAESKNWRDMPDAPLSLEDDYGPEHKMLMDAHKTLNECKKAIAVVNKPVEVAMRLRCQYRDAEGDDKVAYESRLKGAENDRDGALDAATVTILGMSSDVISDRCRQCVEDVVAKGKFEFVDKETYGEYIQVLKRANQEIFMDQKRLLQRIKDVKKAFKEQSNARAEIQEEPGNAQDADGRWNRAEISAYAKGEFNFDLPAENLDRIMRQICGQSEEGLAIESMQLVKVAVGIAREEEKSKAKRELRLERERKEREEREQKEAEIRARHAAHSSACQALMAELQELEPTIASAESMSEAMVEEANAGKIREAQEAKQRLQVIETAVQATHSAIAAVQVKAQELSTKVSEDAEMVEHMAPELAALAAKTESQDLALRKALASAGQARQLALHRAFALYEGLRMEVAAKLRVCIETQGGKPDDLYDAVKSAGGGAVTKSAIKAYLEANQSVLEEAHLETMFPTPSEPKGQKEAEGGQEESQQPEISKEDFMHVIRIFYKVVKEIVLSDNLLIEQSEQLRRMDVGEVMEVFQGPMLDPSVGVYRIHGKALRDGITGWVTVAGNQGITFLMPGGNLFKVIRPSRFTDFPEDLEGEHGVRQLMEGEILEVLAWQRVKEGTPAAVTRLKAKLQGANATGWVSMSDSGIPNLEVL</sequence>
<evidence type="ECO:0000313" key="3">
    <source>
        <dbReference type="Proteomes" id="UP000601435"/>
    </source>
</evidence>